<dbReference type="CDD" id="cd02176">
    <property type="entry name" value="GH16_XET"/>
    <property type="match status" value="1"/>
</dbReference>
<dbReference type="InterPro" id="IPR013320">
    <property type="entry name" value="ConA-like_dom_sf"/>
</dbReference>
<name>A0A9Q0QYZ8_9MAGN</name>
<dbReference type="PIRSF" id="PIRSF005604">
    <property type="entry name" value="XET"/>
    <property type="match status" value="1"/>
</dbReference>
<comment type="subcellular location">
    <subcellularLocation>
        <location evidence="8">Secreted</location>
        <location evidence="8">Cell wall</location>
    </subcellularLocation>
    <subcellularLocation>
        <location evidence="8">Secreted</location>
        <location evidence="8">Extracellular space</location>
        <location evidence="8">Apoplast</location>
    </subcellularLocation>
</comment>
<comment type="PTM">
    <text evidence="8">Contains at least one intrachain disulfide bond essential for its enzymatic activity.</text>
</comment>
<feature type="active site" description="Nucleophile" evidence="6">
    <location>
        <position position="106"/>
    </location>
</feature>
<feature type="active site" description="Proton donor" evidence="6">
    <location>
        <position position="110"/>
    </location>
</feature>
<evidence type="ECO:0000313" key="10">
    <source>
        <dbReference type="EMBL" id="KAJ4976845.1"/>
    </source>
</evidence>
<dbReference type="GO" id="GO:0016762">
    <property type="term" value="F:xyloglucan:xyloglucosyl transferase activity"/>
    <property type="evidence" value="ECO:0007669"/>
    <property type="project" value="UniProtKB-EC"/>
</dbReference>
<keyword evidence="8" id="KW-0964">Secreted</keyword>
<dbReference type="Pfam" id="PF00722">
    <property type="entry name" value="Glyco_hydro_16"/>
    <property type="match status" value="1"/>
</dbReference>
<protein>
    <recommendedName>
        <fullName evidence="8">Xyloglucan endotransglucosylase/hydrolase</fullName>
        <ecNumber evidence="8">2.4.1.207</ecNumber>
    </recommendedName>
</protein>
<feature type="chain" id="PRO_5040533715" description="Xyloglucan endotransglucosylase/hydrolase" evidence="8">
    <location>
        <begin position="31"/>
        <end position="296"/>
    </location>
</feature>
<evidence type="ECO:0000256" key="2">
    <source>
        <dbReference type="ARBA" id="ARBA00022801"/>
    </source>
</evidence>
<reference evidence="10" key="1">
    <citation type="journal article" date="2023" name="Plant J.">
        <title>The genome of the king protea, Protea cynaroides.</title>
        <authorList>
            <person name="Chang J."/>
            <person name="Duong T.A."/>
            <person name="Schoeman C."/>
            <person name="Ma X."/>
            <person name="Roodt D."/>
            <person name="Barker N."/>
            <person name="Li Z."/>
            <person name="Van de Peer Y."/>
            <person name="Mizrachi E."/>
        </authorList>
    </citation>
    <scope>NUCLEOTIDE SEQUENCE</scope>
    <source>
        <tissue evidence="10">Young leaves</tissue>
    </source>
</reference>
<feature type="signal peptide" evidence="8">
    <location>
        <begin position="1"/>
        <end position="30"/>
    </location>
</feature>
<comment type="similarity">
    <text evidence="8">Belongs to the glycosyl hydrolase 16 family.</text>
</comment>
<evidence type="ECO:0000256" key="3">
    <source>
        <dbReference type="ARBA" id="ARBA00023157"/>
    </source>
</evidence>
<keyword evidence="8" id="KW-0961">Cell wall biogenesis/degradation</keyword>
<dbReference type="InterPro" id="IPR010713">
    <property type="entry name" value="XET_C"/>
</dbReference>
<evidence type="ECO:0000313" key="11">
    <source>
        <dbReference type="Proteomes" id="UP001141806"/>
    </source>
</evidence>
<dbReference type="InterPro" id="IPR000757">
    <property type="entry name" value="Beta-glucanase-like"/>
</dbReference>
<feature type="glycosylation site" description="N-linked (GlcNAc...) asparagine" evidence="7">
    <location>
        <position position="114"/>
    </location>
</feature>
<dbReference type="PROSITE" id="PS51762">
    <property type="entry name" value="GH16_2"/>
    <property type="match status" value="1"/>
</dbReference>
<comment type="function">
    <text evidence="8">Catalyzes xyloglucan endohydrolysis (XEH) and/or endotransglycosylation (XET). Cleaves and religates xyloglucan polymers, an essential constituent of the primary cell wall, and thereby participates in cell wall construction of growing tissues.</text>
</comment>
<feature type="domain" description="GH16" evidence="9">
    <location>
        <begin position="11"/>
        <end position="220"/>
    </location>
</feature>
<evidence type="ECO:0000259" key="9">
    <source>
        <dbReference type="PROSITE" id="PS51762"/>
    </source>
</evidence>
<dbReference type="GO" id="GO:0042546">
    <property type="term" value="P:cell wall biogenesis"/>
    <property type="evidence" value="ECO:0007669"/>
    <property type="project" value="InterPro"/>
</dbReference>
<dbReference type="GO" id="GO:0048046">
    <property type="term" value="C:apoplast"/>
    <property type="evidence" value="ECO:0007669"/>
    <property type="project" value="UniProtKB-SubCell"/>
</dbReference>
<evidence type="ECO:0000256" key="1">
    <source>
        <dbReference type="ARBA" id="ARBA00022679"/>
    </source>
</evidence>
<sequence length="296" mass="33831">MANLRTLLIIAHLAHLAIFLVALNLSLVDASFLRSVCNTWGSQEMAIQRKGDDLQLTLDQFSGSGFESKRQFLFGSFEMHIKLVPGNSSGTVTTYYLSSTGSKHDEIDFEFLGNVSGQPYTIHTNVYTQGVGNKEEQFHPWFDPTSDFHNYTIRWDPSEIVWFIDGIPLRVFRNYESQGIAFPNQQGMRAYSSIWNGEAWATQGGRMKIDWKSAPFKASFRNFRPRACKWSGTVSISQCSSSSPAYWWSSPAYSSLSYSQIGQMMWVQNNYRIYNYCTDVKRFNGTMPPECSMQQY</sequence>
<evidence type="ECO:0000256" key="4">
    <source>
        <dbReference type="ARBA" id="ARBA00023180"/>
    </source>
</evidence>
<keyword evidence="3" id="KW-1015">Disulfide bond</keyword>
<evidence type="ECO:0000256" key="6">
    <source>
        <dbReference type="PIRSR" id="PIRSR005604-1"/>
    </source>
</evidence>
<comment type="caution">
    <text evidence="10">The sequence shown here is derived from an EMBL/GenBank/DDBJ whole genome shotgun (WGS) entry which is preliminary data.</text>
</comment>
<keyword evidence="5 8" id="KW-0326">Glycosidase</keyword>
<accession>A0A9Q0QYZ8</accession>
<gene>
    <name evidence="10" type="ORF">NE237_001951</name>
</gene>
<dbReference type="SUPFAM" id="SSF49899">
    <property type="entry name" value="Concanavalin A-like lectins/glucanases"/>
    <property type="match status" value="1"/>
</dbReference>
<keyword evidence="8" id="KW-0052">Apoplast</keyword>
<keyword evidence="8" id="KW-0134">Cell wall</keyword>
<dbReference type="GO" id="GO:0071555">
    <property type="term" value="P:cell wall organization"/>
    <property type="evidence" value="ECO:0007669"/>
    <property type="project" value="UniProtKB-KW"/>
</dbReference>
<dbReference type="Gene3D" id="2.60.120.200">
    <property type="match status" value="1"/>
</dbReference>
<evidence type="ECO:0000256" key="8">
    <source>
        <dbReference type="RuleBase" id="RU361120"/>
    </source>
</evidence>
<dbReference type="Proteomes" id="UP001141806">
    <property type="component" value="Unassembled WGS sequence"/>
</dbReference>
<dbReference type="FunFam" id="2.60.120.200:FF:000025">
    <property type="entry name" value="Xyloglucan endotransglucosylase/hydrolase"/>
    <property type="match status" value="1"/>
</dbReference>
<evidence type="ECO:0000256" key="5">
    <source>
        <dbReference type="ARBA" id="ARBA00023295"/>
    </source>
</evidence>
<keyword evidence="11" id="KW-1185">Reference proteome</keyword>
<dbReference type="InterPro" id="IPR008263">
    <property type="entry name" value="GH16_AS"/>
</dbReference>
<dbReference type="EC" id="2.4.1.207" evidence="8"/>
<keyword evidence="8" id="KW-0732">Signal</keyword>
<organism evidence="10 11">
    <name type="scientific">Protea cynaroides</name>
    <dbReference type="NCBI Taxonomy" id="273540"/>
    <lineage>
        <taxon>Eukaryota</taxon>
        <taxon>Viridiplantae</taxon>
        <taxon>Streptophyta</taxon>
        <taxon>Embryophyta</taxon>
        <taxon>Tracheophyta</taxon>
        <taxon>Spermatophyta</taxon>
        <taxon>Magnoliopsida</taxon>
        <taxon>Proteales</taxon>
        <taxon>Proteaceae</taxon>
        <taxon>Protea</taxon>
    </lineage>
</organism>
<dbReference type="EMBL" id="JAMYWD010000003">
    <property type="protein sequence ID" value="KAJ4976845.1"/>
    <property type="molecule type" value="Genomic_DNA"/>
</dbReference>
<dbReference type="InterPro" id="IPR044791">
    <property type="entry name" value="Beta-glucanase/XTH"/>
</dbReference>
<dbReference type="GO" id="GO:0010411">
    <property type="term" value="P:xyloglucan metabolic process"/>
    <property type="evidence" value="ECO:0007669"/>
    <property type="project" value="InterPro"/>
</dbReference>
<dbReference type="Pfam" id="PF06955">
    <property type="entry name" value="XET_C"/>
    <property type="match status" value="1"/>
</dbReference>
<keyword evidence="2 8" id="KW-0378">Hydrolase</keyword>
<dbReference type="OrthoDB" id="4781at2759"/>
<dbReference type="PANTHER" id="PTHR31062">
    <property type="entry name" value="XYLOGLUCAN ENDOTRANSGLUCOSYLASE/HYDROLASE PROTEIN 8-RELATED"/>
    <property type="match status" value="1"/>
</dbReference>
<dbReference type="AlphaFoldDB" id="A0A9Q0QYZ8"/>
<keyword evidence="1 8" id="KW-0808">Transferase</keyword>
<dbReference type="InterPro" id="IPR016455">
    <property type="entry name" value="XTH"/>
</dbReference>
<proteinExistence type="inferred from homology"/>
<keyword evidence="4" id="KW-0325">Glycoprotein</keyword>
<evidence type="ECO:0000256" key="7">
    <source>
        <dbReference type="PIRSR" id="PIRSR005604-2"/>
    </source>
</evidence>
<dbReference type="GO" id="GO:0004553">
    <property type="term" value="F:hydrolase activity, hydrolyzing O-glycosyl compounds"/>
    <property type="evidence" value="ECO:0007669"/>
    <property type="project" value="InterPro"/>
</dbReference>
<dbReference type="PROSITE" id="PS01034">
    <property type="entry name" value="GH16_1"/>
    <property type="match status" value="1"/>
</dbReference>